<dbReference type="PANTHER" id="PTHR34631:SF3">
    <property type="entry name" value="ISSOD12 TRANSPOSASE TNPA_ISSOD12"/>
    <property type="match status" value="1"/>
</dbReference>
<protein>
    <submittedName>
        <fullName evidence="2">TVG0147168 protein</fullName>
    </submittedName>
</protein>
<feature type="domain" description="Transposase DDE" evidence="1">
    <location>
        <begin position="26"/>
        <end position="128"/>
    </location>
</feature>
<evidence type="ECO:0000313" key="2">
    <source>
        <dbReference type="EMBL" id="BAB59282.1"/>
    </source>
</evidence>
<proteinExistence type="predicted"/>
<reference evidence="2 3" key="1">
    <citation type="journal article" date="1999" name="Proc. Jpn. Acad.">
        <title>Determination of the complete genomic DNA sequence of Thermoplasma volvanium GSS1.</title>
        <authorList>
            <person name="Kawashima T."/>
            <person name="Yamamoto Y."/>
            <person name="Aramaki H."/>
            <person name="Nunoshiba T."/>
            <person name="Kawamoto T."/>
            <person name="Watanabe K."/>
            <person name="Yamazaki M."/>
            <person name="Kanehori K."/>
            <person name="Amano N."/>
            <person name="Ohya Y."/>
            <person name="Makino K."/>
            <person name="Suzuki M."/>
        </authorList>
    </citation>
    <scope>NUCLEOTIDE SEQUENCE [LARGE SCALE GENOMIC DNA]</scope>
    <source>
        <strain evidence="3">ATCC 51530 / DSM 4299 / JCM 9571 / NBRC 15438 / GSS1</strain>
    </source>
</reference>
<dbReference type="eggNOG" id="arCOG02754">
    <property type="taxonomic scope" value="Archaea"/>
</dbReference>
<dbReference type="InterPro" id="IPR053172">
    <property type="entry name" value="Tn903_transposase"/>
</dbReference>
<name>Q97CG1_THEVO</name>
<keyword evidence="3" id="KW-1185">Reference proteome</keyword>
<dbReference type="PANTHER" id="PTHR34631">
    <property type="match status" value="1"/>
</dbReference>
<evidence type="ECO:0000259" key="1">
    <source>
        <dbReference type="Pfam" id="PF13737"/>
    </source>
</evidence>
<reference evidence="2 3" key="2">
    <citation type="journal article" date="2000" name="Proc. Natl. Acad. Sci. U.S.A.">
        <title>Archaeal adaptation to higher temperatures revealed by genomic sequence of Thermoplasma volcanium.</title>
        <authorList>
            <person name="Kawashima T."/>
            <person name="Amano N."/>
            <person name="Koike H."/>
            <person name="Makino S."/>
            <person name="Higuchi S."/>
            <person name="Kawashima-Ohya Y."/>
            <person name="Watanabe K."/>
            <person name="Yamazaki M."/>
            <person name="Kanehori K."/>
            <person name="Kawamoto T."/>
            <person name="Nunoshiba T."/>
            <person name="Yamamoto Y."/>
            <person name="Aramaki H."/>
            <person name="Makino K."/>
            <person name="Suzuki M."/>
        </authorList>
    </citation>
    <scope>NUCLEOTIDE SEQUENCE [LARGE SCALE GENOMIC DNA]</scope>
    <source>
        <strain evidence="3">ATCC 51530 / DSM 4299 / JCM 9571 / NBRC 15438 / GSS1</strain>
    </source>
</reference>
<dbReference type="STRING" id="273116.gene:9380910"/>
<sequence length="148" mass="17602">MSRWGKHFKDGRNWPGYNEELVIRSTFLFNLDFVQQWDQEVTNMNRGKRGSPYLFPESFMKFMMMWKQFLDYRALEGMARSLADMKKIPQYGYYTTVWHRIHDMKPTLDISDLRYADLGTDGTGLKTNNARSYRIMKYGDPDSGRRLG</sequence>
<evidence type="ECO:0000313" key="3">
    <source>
        <dbReference type="Proteomes" id="UP000001017"/>
    </source>
</evidence>
<dbReference type="Proteomes" id="UP000001017">
    <property type="component" value="Chromosome"/>
</dbReference>
<organism evidence="2 3">
    <name type="scientific">Thermoplasma volcanium (strain ATCC 51530 / DSM 4299 / JCM 9571 / NBRC 15438 / GSS1)</name>
    <dbReference type="NCBI Taxonomy" id="273116"/>
    <lineage>
        <taxon>Archaea</taxon>
        <taxon>Methanobacteriati</taxon>
        <taxon>Thermoplasmatota</taxon>
        <taxon>Thermoplasmata</taxon>
        <taxon>Thermoplasmatales</taxon>
        <taxon>Thermoplasmataceae</taxon>
        <taxon>Thermoplasma</taxon>
    </lineage>
</organism>
<dbReference type="AlphaFoldDB" id="Q97CG1"/>
<dbReference type="EMBL" id="BA000011">
    <property type="protein sequence ID" value="BAB59282.1"/>
    <property type="molecule type" value="Genomic_DNA"/>
</dbReference>
<dbReference type="InterPro" id="IPR025668">
    <property type="entry name" value="Tnp_DDE_dom"/>
</dbReference>
<dbReference type="PaxDb" id="273116-14324354"/>
<dbReference type="DNASU" id="1441625"/>
<dbReference type="PhylomeDB" id="Q97CG1"/>
<dbReference type="Pfam" id="PF13737">
    <property type="entry name" value="DDE_Tnp_1_5"/>
    <property type="match status" value="1"/>
</dbReference>
<dbReference type="HOGENOM" id="CLU_1754811_0_0_2"/>
<gene>
    <name evidence="2" type="ORF">TVG0147168</name>
</gene>
<accession>Q97CG1</accession>
<dbReference type="KEGG" id="tvo:TVG0147168"/>